<dbReference type="BioCyc" id="TASI1091495:G13GE-1325-MONOMER"/>
<proteinExistence type="predicted"/>
<dbReference type="HOGENOM" id="CLU_000258_0_0_4"/>
<feature type="chain" id="PRO_5003710912" evidence="2">
    <location>
        <begin position="44"/>
        <end position="2581"/>
    </location>
</feature>
<dbReference type="EMBL" id="HE681424">
    <property type="protein sequence ID" value="CCG20111.1"/>
    <property type="molecule type" value="Genomic_DNA"/>
</dbReference>
<dbReference type="Pfam" id="PF03797">
    <property type="entry name" value="Autotransporter"/>
    <property type="match status" value="1"/>
</dbReference>
<evidence type="ECO:0000256" key="2">
    <source>
        <dbReference type="SAM" id="SignalP"/>
    </source>
</evidence>
<feature type="signal peptide" evidence="2">
    <location>
        <begin position="1"/>
        <end position="43"/>
    </location>
</feature>
<dbReference type="RefSeq" id="WP_015552114.1">
    <property type="nucleotide sequence ID" value="NC_021033.1"/>
</dbReference>
<dbReference type="InterPro" id="IPR005546">
    <property type="entry name" value="Autotransporte_beta"/>
</dbReference>
<evidence type="ECO:0000259" key="3">
    <source>
        <dbReference type="Pfam" id="PF03797"/>
    </source>
</evidence>
<organism evidence="4">
    <name type="scientific">Taylorella asinigenitalis 14/45</name>
    <dbReference type="NCBI Taxonomy" id="1091495"/>
    <lineage>
        <taxon>Bacteria</taxon>
        <taxon>Pseudomonadati</taxon>
        <taxon>Pseudomonadota</taxon>
        <taxon>Betaproteobacteria</taxon>
        <taxon>Burkholderiales</taxon>
        <taxon>Alcaligenaceae</taxon>
        <taxon>Taylorella</taxon>
    </lineage>
</organism>
<feature type="domain" description="Autotransporter" evidence="3">
    <location>
        <begin position="2311"/>
        <end position="2531"/>
    </location>
</feature>
<reference evidence="4" key="1">
    <citation type="journal article" date="2012" name="Vet. Microbiol.">
        <title>Comparative genomic analyses of the Taylorellae.</title>
        <authorList>
            <person name="Hauser H."/>
            <person name="Richter D.C."/>
            <person name="van Tonder A."/>
            <person name="Clark L."/>
            <person name="Preston A."/>
        </authorList>
    </citation>
    <scope>NUCLEOTIDE SEQUENCE</scope>
    <source>
        <strain evidence="4">14/45</strain>
    </source>
</reference>
<evidence type="ECO:0000256" key="1">
    <source>
        <dbReference type="SAM" id="MobiDB-lite"/>
    </source>
</evidence>
<evidence type="ECO:0000313" key="4">
    <source>
        <dbReference type="EMBL" id="CCG20111.1"/>
    </source>
</evidence>
<name>I7IC84_9BURK</name>
<dbReference type="KEGG" id="tat:KUM_1332"/>
<keyword evidence="2" id="KW-0732">Signal</keyword>
<dbReference type="SUPFAM" id="SSF103515">
    <property type="entry name" value="Autotransporter"/>
    <property type="match status" value="1"/>
</dbReference>
<sequence>MKKPNTHKLRSNSNKVFKKSTLSQAMVYAIVSLSATYSSQALAQNQLAYQNSQNANQAYQNLQNILNRNSGQDWSALKNEQYKLLYQGRQVVKPWEHEWQFGLNYWFGGSFANKGEKYKSYASGFHTPVIKSSPIKLSKLPEIDVSLDYDPKVSNRLLNRDELDLNKDAIIGSLVFSKATGALPPTELPDVRLNPNVIFPSFTIVTPKAENPVVPSPAPHVYLAFSDCNFCQNSQLGQSTNIGTPYTDPHFYLIHHTWSTQYPDKHNEHLYFKAAYLDESTYKPKNLEDKMLNGTATKLINIDSFNEDSTTFNNGQTLGRADWEKSGPDSGSNIPNFYKRRNNQYFFVGGSRGYEYDNYYGGNFIEGHELSLAGPLVFGITNQDAGGTLNLSINYGSITDKHEKDKEYVINMPVDSEGYLLNTIKYKDDQGNIVEEDVLGKVGGPNEGKSVLVGPRLPSTVNSWSKYDESQNFYEYRIRKSTDGYLGYKIAIAKIEEETNVHGEMHNYGSVDLRGENSVGLFAYIPKYIFYDNTSLINQAGLGLLPSNNAKEYRGEILISGHDSYAMKWSAQENSGSTKYSAFENKGSIVLRRNPDGVDKADHSIGMGINVDPAMEKNKFVSLNYNTAKNSPTGVIRLQDNIEGSVGVFVDIGTNFANQGIVEIETQPDTHGDGTEPLYNLAMYAKQVSAANKGSLNASYNREFEGREYETSVVNDFSGKIKLQGSYSIGMMAEGSETGFFTAADQTRNASAINRGEIINTPFDGKNILGMVAKDGGQIYNSGKINLSLSNASQGPLVGMIVLPESSGVLQGETVVNGMRTIALHNEGTFEMKAPDAGVTAPALPANNLTLSPSTTNIDIPTKALIKASGTESIALYAKGENTVTTLRAGNVEVTDGGMGVYSDSSTIRLTPSSEGSLVLTATGENTLLFVNTNRPGTVDEPTGIYDLANQNPTATNYNTIAKVSDGAYAFFLKSAKVVQGKIIGIDRYMDKMLINSKNDGSKLELNLGVRGNAFALYKPQGGEIYLSSIPDPLTETPNFGRNLLIKTPSGETRYTFYSIYRGSFLYDQDVNLDMDGSDASSLPLDDIYKINIVSTSQALKKGFTIDGTKPGQTGLVGVNFVEEIENFKEIGTLDDIKIINRGNIHLTGDSEPAKSTMGMAGIFVTLNNEGTIEVLGKRNLGIYSASGSAVTNSGSIILDKKSGGIIAQSRYKDPRYADLGDGGIDITHTGTISTKTNATQPENFIGIIAKYNDIPENQGAKHKRVINKGTIDFSKASKSIAVYLENLNYTADTNTKINVGKSSIGVQLLDSNAQDDGSTITFFADGAAAYQFSKDKDNNNFVGRSIVTNPNIVIDAAVGDGINIVYSIDGLDLNQATKADLDIASITSNSPKAGLNLINLTKKAKYTFAKPLSAPLQNLKESVVLLLREGSEVKLATDVQLEGYNSMVAYVTDSDSRIITENPVNLTLTGNNNMGMFFHHVKKDALPNDIIDLKANVTIKGGESGIGLFRREANYEADASFISRGSLVMESKGTKALGARNVGTLEQHGEISLKADETIGILPLEVGTLSMNKKISMGTSVNRISDSIGVQSLNLYNLNIAAGSGIEGYGDGLIGLVSYIDPQANQDIVWNNAGKISLEGENNAAVHLTGAAEGNVNNHTGVFTNTGEISIGDLPDNAQHPSVAIYSDRKYYTINNNGLLKAGKNVVGIVGHDINSNNASELNIGTKGTGIIATGNLNLEGKLVLAKGEDSISKQTVGVLHRGIGTSVTLNHSPITQADYSIPYVISGSNNTVTVNTPSSQLSHGSIFLYSDSPDSSIVAKTNITTTAQAFDGPNSKGRNLGFFVAGDLKSSGNIDMSNSYWNIAILSRGELNNTKSAINEGTIKPGLSYVTRVEGERSLYSIGMFALGGATHTGHVVNNGTIEIDAAGSIGLAAAGAGSTAINKGMIKVNQSATGAIGMYAAEGATIENSETGVIELHAKNSIGMYVKGGALLKNYGRIIIKETAEEAADIVNNGGSIASDSKPGEYESSNGSGSKYDVNVEIGSHTERLNIDKLAAGRVVNVAVIPNAMDPDKMVEITDPLEGIETLTQDDIIARLNGYNAPAANFGKPEDLAMYVDTSGKRFTKPIENLVLDPQGEKAMTLVVGTEASVHTNSKVIEVDASIIEPFNQQILSTSPKEVYVKTDALHWAAIANSADAGSKLGKVYLVKLPYDHYVDKGNKHHNLLKGLEDRYSDVELDSKEKQLFNKMNLFRASELGLFMQAVDEISGYQYATQNRRYTETKNLFDREFNQILDWDTSTKHATKLKVFGEYSEFNTDEAGLFSHKRNARGFMLVHQKETVKLGDKAGLFFGYARNNIKFNDMGGSKEDAQSLYFGMHYAKGFGHNRESIFSLRLGGEASMREMERKFVVSGEKFQSTGESQMIGGFVDMNYAWNKRVSPSLLVSPSIGLDLGVRKIYKFSESGDLRLDVNEATYYTLKPKVGFGLEHQTELADGRVVNRLNVTAGYDFAYNRDPMQVRISQAKNDWTDLSKDNKGALDIEILGRTSLEKRHWGIGGFAGIKPTTKQWTVGLEGKIKFW</sequence>
<protein>
    <submittedName>
        <fullName evidence="4">Autotransporter</fullName>
    </submittedName>
</protein>
<dbReference type="InterPro" id="IPR036709">
    <property type="entry name" value="Autotransporte_beta_dom_sf"/>
</dbReference>
<feature type="region of interest" description="Disordered" evidence="1">
    <location>
        <begin position="2016"/>
        <end position="2035"/>
    </location>
</feature>
<gene>
    <name evidence="4" type="ORF">KUM_1332</name>
</gene>
<accession>I7IC84</accession>